<dbReference type="EMBL" id="CP002525">
    <property type="protein sequence ID" value="ADX97992.1"/>
    <property type="molecule type" value="Genomic_DNA"/>
</dbReference>
<evidence type="ECO:0000256" key="2">
    <source>
        <dbReference type="ARBA" id="ARBA00022980"/>
    </source>
</evidence>
<evidence type="ECO:0000313" key="6">
    <source>
        <dbReference type="EMBL" id="ADX97992.1"/>
    </source>
</evidence>
<keyword evidence="3 5" id="KW-0687">Ribonucleoprotein</keyword>
<evidence type="ECO:0000256" key="5">
    <source>
        <dbReference type="HAMAP-Rule" id="MF_00358"/>
    </source>
</evidence>
<reference evidence="6 7" key="1">
    <citation type="journal article" date="2011" name="J. Bacteriol.">
        <title>Complete genome sequences of two hemotropic Mycoplasmas, Mycoplasma haemofelis strain Ohio2 and Mycoplasma suis strain Illinois.</title>
        <authorList>
            <person name="Messick J.B."/>
            <person name="Santos A.P."/>
            <person name="Guimaraes A.M."/>
        </authorList>
    </citation>
    <scope>NUCLEOTIDE SEQUENCE [LARGE SCALE GENOMIC DNA]</scope>
    <source>
        <strain evidence="6 7">Illinois</strain>
    </source>
</reference>
<dbReference type="HAMAP" id="MF_00358">
    <property type="entry name" value="Ribosomal_bS21"/>
    <property type="match status" value="1"/>
</dbReference>
<dbReference type="STRING" id="768700.MSU_0456"/>
<dbReference type="GO" id="GO:1990904">
    <property type="term" value="C:ribonucleoprotein complex"/>
    <property type="evidence" value="ECO:0007669"/>
    <property type="project" value="UniProtKB-KW"/>
</dbReference>
<dbReference type="HOGENOM" id="CLU_207223_0_0_14"/>
<dbReference type="GO" id="GO:0003735">
    <property type="term" value="F:structural constituent of ribosome"/>
    <property type="evidence" value="ECO:0007669"/>
    <property type="project" value="InterPro"/>
</dbReference>
<dbReference type="InterPro" id="IPR001911">
    <property type="entry name" value="Ribosomal_bS21"/>
</dbReference>
<comment type="similarity">
    <text evidence="1 5">Belongs to the bacterial ribosomal protein bS21 family.</text>
</comment>
<dbReference type="RefSeq" id="WP_013609868.1">
    <property type="nucleotide sequence ID" value="NC_015155.1"/>
</dbReference>
<dbReference type="KEGG" id="mss:MSU_0456"/>
<evidence type="ECO:0000256" key="3">
    <source>
        <dbReference type="ARBA" id="ARBA00023274"/>
    </source>
</evidence>
<proteinExistence type="inferred from homology"/>
<keyword evidence="7" id="KW-1185">Reference proteome</keyword>
<accession>F0QR72</accession>
<dbReference type="GO" id="GO:0005840">
    <property type="term" value="C:ribosome"/>
    <property type="evidence" value="ECO:0007669"/>
    <property type="project" value="UniProtKB-KW"/>
</dbReference>
<dbReference type="AlphaFoldDB" id="F0QR72"/>
<dbReference type="Proteomes" id="UP000007484">
    <property type="component" value="Chromosome"/>
</dbReference>
<sequence length="56" mass="6878">MPVIKVKDQGIEQALVEFKRLSVDVKRTAMRYTYYLRPALKRKEKKKRADMKRRFY</sequence>
<protein>
    <recommendedName>
        <fullName evidence="4 5">Small ribosomal subunit protein bS21</fullName>
    </recommendedName>
</protein>
<name>F0QR72_MYCSL</name>
<organism evidence="6 7">
    <name type="scientific">Mycoplasma suis (strain Illinois)</name>
    <dbReference type="NCBI Taxonomy" id="768700"/>
    <lineage>
        <taxon>Bacteria</taxon>
        <taxon>Bacillati</taxon>
        <taxon>Mycoplasmatota</taxon>
        <taxon>Mollicutes</taxon>
        <taxon>Mycoplasmataceae</taxon>
        <taxon>Mycoplasma</taxon>
    </lineage>
</organism>
<gene>
    <name evidence="5 6" type="primary">rpsU</name>
    <name evidence="6" type="ordered locus">MSU_0456</name>
</gene>
<keyword evidence="2 5" id="KW-0689">Ribosomal protein</keyword>
<evidence type="ECO:0000256" key="4">
    <source>
        <dbReference type="ARBA" id="ARBA00035135"/>
    </source>
</evidence>
<evidence type="ECO:0000256" key="1">
    <source>
        <dbReference type="ARBA" id="ARBA00006640"/>
    </source>
</evidence>
<dbReference type="GO" id="GO:0006412">
    <property type="term" value="P:translation"/>
    <property type="evidence" value="ECO:0007669"/>
    <property type="project" value="UniProtKB-UniRule"/>
</dbReference>
<evidence type="ECO:0000313" key="7">
    <source>
        <dbReference type="Proteomes" id="UP000007484"/>
    </source>
</evidence>